<organism evidence="3 4">
    <name type="scientific">Piloderma croceum (strain F 1598)</name>
    <dbReference type="NCBI Taxonomy" id="765440"/>
    <lineage>
        <taxon>Eukaryota</taxon>
        <taxon>Fungi</taxon>
        <taxon>Dikarya</taxon>
        <taxon>Basidiomycota</taxon>
        <taxon>Agaricomycotina</taxon>
        <taxon>Agaricomycetes</taxon>
        <taxon>Agaricomycetidae</taxon>
        <taxon>Atheliales</taxon>
        <taxon>Atheliaceae</taxon>
        <taxon>Piloderma</taxon>
    </lineage>
</organism>
<feature type="domain" description="CHAT" evidence="2">
    <location>
        <begin position="943"/>
        <end position="1222"/>
    </location>
</feature>
<dbReference type="Pfam" id="PF12770">
    <property type="entry name" value="CHAT"/>
    <property type="match status" value="1"/>
</dbReference>
<evidence type="ECO:0000259" key="2">
    <source>
        <dbReference type="Pfam" id="PF12770"/>
    </source>
</evidence>
<evidence type="ECO:0000313" key="3">
    <source>
        <dbReference type="EMBL" id="KIM83075.1"/>
    </source>
</evidence>
<gene>
    <name evidence="3" type="ORF">PILCRDRAFT_819865</name>
</gene>
<feature type="region of interest" description="Disordered" evidence="1">
    <location>
        <begin position="1"/>
        <end position="24"/>
    </location>
</feature>
<proteinExistence type="predicted"/>
<reference evidence="3 4" key="1">
    <citation type="submission" date="2014-04" db="EMBL/GenBank/DDBJ databases">
        <authorList>
            <consortium name="DOE Joint Genome Institute"/>
            <person name="Kuo A."/>
            <person name="Tarkka M."/>
            <person name="Buscot F."/>
            <person name="Kohler A."/>
            <person name="Nagy L.G."/>
            <person name="Floudas D."/>
            <person name="Copeland A."/>
            <person name="Barry K.W."/>
            <person name="Cichocki N."/>
            <person name="Veneault-Fourrey C."/>
            <person name="LaButti K."/>
            <person name="Lindquist E.A."/>
            <person name="Lipzen A."/>
            <person name="Lundell T."/>
            <person name="Morin E."/>
            <person name="Murat C."/>
            <person name="Sun H."/>
            <person name="Tunlid A."/>
            <person name="Henrissat B."/>
            <person name="Grigoriev I.V."/>
            <person name="Hibbett D.S."/>
            <person name="Martin F."/>
            <person name="Nordberg H.P."/>
            <person name="Cantor M.N."/>
            <person name="Hua S.X."/>
        </authorList>
    </citation>
    <scope>NUCLEOTIDE SEQUENCE [LARGE SCALE GENOMIC DNA]</scope>
    <source>
        <strain evidence="3 4">F 1598</strain>
    </source>
</reference>
<accession>A0A0C3FEZ3</accession>
<dbReference type="PANTHER" id="PTHR19959">
    <property type="entry name" value="KINESIN LIGHT CHAIN"/>
    <property type="match status" value="1"/>
</dbReference>
<dbReference type="EMBL" id="KN832992">
    <property type="protein sequence ID" value="KIM83075.1"/>
    <property type="molecule type" value="Genomic_DNA"/>
</dbReference>
<dbReference type="InParanoid" id="A0A0C3FEZ3"/>
<dbReference type="Proteomes" id="UP000054166">
    <property type="component" value="Unassembled WGS sequence"/>
</dbReference>
<dbReference type="Gene3D" id="1.25.40.10">
    <property type="entry name" value="Tetratricopeptide repeat domain"/>
    <property type="match status" value="3"/>
</dbReference>
<dbReference type="Pfam" id="PF13374">
    <property type="entry name" value="TPR_10"/>
    <property type="match status" value="3"/>
</dbReference>
<dbReference type="InterPro" id="IPR011990">
    <property type="entry name" value="TPR-like_helical_dom_sf"/>
</dbReference>
<sequence>MEDSPVHVGTNQGDTAASSEDEDESSQLFDLANSILAEFKDPVSLSNLDTAIYLFREALDQRAAPHPLRSESLKDLAGALVTRFSLTNQYSDLDQAMVSLAQGLHALRERVEALMGAGRQSELNAIIFAQHEKSEASELTELAKATLVNINQSAQLSSLDTAVTLHREALLRRPKSHPKRLVSQAGLAVALYARFRRTGYMSNIDEAISVLRDAVEACPESDMYRAELLIDLTAVLAAKFDRTGKILDLHEATTQFFGLANKNYVEASQLVNSGNELFDQFRDSGQMPDIEKAISLFRKGRALLHVRHPIRLYASDRLANALIFRFGRTGQRKDLDESISLHRGVLALRPEPHPDRATSLNNLASGLSTQFDKSGRHEDLDESISLYREAQELESDQSMSLSNLAIALLQRFDESGQLDDLDEAISMHRRALELFPASHHYRSDALNNLCGALTARFEQSGHHEDLDEAILMYREALELSRSDHLLNNFGDTLKIRFYHSGQREDLDEAISVHREALKLRPAPHSLRCSSLNNLARTLAARSDQPGQRDDLVEAISLHREALALRPVPHPRRSISLNDLANALHSQFKQSGQREHLDEAIDLYYESLDAVVSGHPSICLIARNLGGTLLDAHSHTREPEYLNKYTAAMRIAIACESAPTSQRFRAAKYWAHHAEHLNHESALEAYHAAIQLLPRMAMLGLDLQSRQQALTSGSDGLARDAAACAIRSGQYDKAVELLEEGRAVFWSQALQLRTPIAHLREVAPELEQNLRRISLALEQGSIRDVSKKLSSVEQEASYFRRLNDEWLAALEKVRQLDDFRDFLRPSRLSTLQGAAVDGSVVILNASETACVALILTSTGIQHIPLLDLSFVAVTKLVKLLRYAISQDGRDVLFVESNRALVDSLVQQVPSLSDTLQLLRQPLERHVKRESNTSVQPDDIFRYVLGVLWESVVEPVIRWLDFEKSEDPPKLRWCSTGPFAFLPIHAAGVYLTERTECVSDYVVSSYTPTISSLLGSIPASTDSFKMMAVIQPDTPGQKSLPCTLEELRKIELHVPDKALVRLVPGFVEEVIAHLPAISVAHFACHGQQDIQNPLESALLLQDGQLKVSQIMQQSMPNASLAFLSACETAMGDENLPDEVIHLGSTLLFAGFRGVVATMWSIADPDGPKIADTFYESLFKEASSTTTNSSGPDITQSARALHIAVAKLRSENVSFVRWVPFIHLGR</sequence>
<evidence type="ECO:0000256" key="1">
    <source>
        <dbReference type="SAM" id="MobiDB-lite"/>
    </source>
</evidence>
<dbReference type="OrthoDB" id="9991317at2759"/>
<dbReference type="STRING" id="765440.A0A0C3FEZ3"/>
<protein>
    <recommendedName>
        <fullName evidence="2">CHAT domain-containing protein</fullName>
    </recommendedName>
</protein>
<dbReference type="PANTHER" id="PTHR19959:SF119">
    <property type="entry name" value="FUNGAL LIPASE-LIKE DOMAIN-CONTAINING PROTEIN"/>
    <property type="match status" value="1"/>
</dbReference>
<evidence type="ECO:0000313" key="4">
    <source>
        <dbReference type="Proteomes" id="UP000054166"/>
    </source>
</evidence>
<reference evidence="4" key="2">
    <citation type="submission" date="2015-01" db="EMBL/GenBank/DDBJ databases">
        <title>Evolutionary Origins and Diversification of the Mycorrhizal Mutualists.</title>
        <authorList>
            <consortium name="DOE Joint Genome Institute"/>
            <consortium name="Mycorrhizal Genomics Consortium"/>
            <person name="Kohler A."/>
            <person name="Kuo A."/>
            <person name="Nagy L.G."/>
            <person name="Floudas D."/>
            <person name="Copeland A."/>
            <person name="Barry K.W."/>
            <person name="Cichocki N."/>
            <person name="Veneault-Fourrey C."/>
            <person name="LaButti K."/>
            <person name="Lindquist E.A."/>
            <person name="Lipzen A."/>
            <person name="Lundell T."/>
            <person name="Morin E."/>
            <person name="Murat C."/>
            <person name="Riley R."/>
            <person name="Ohm R."/>
            <person name="Sun H."/>
            <person name="Tunlid A."/>
            <person name="Henrissat B."/>
            <person name="Grigoriev I.V."/>
            <person name="Hibbett D.S."/>
            <person name="Martin F."/>
        </authorList>
    </citation>
    <scope>NUCLEOTIDE SEQUENCE [LARGE SCALE GENOMIC DNA]</scope>
    <source>
        <strain evidence="4">F 1598</strain>
    </source>
</reference>
<dbReference type="InterPro" id="IPR024983">
    <property type="entry name" value="CHAT_dom"/>
</dbReference>
<name>A0A0C3FEZ3_PILCF</name>
<keyword evidence="4" id="KW-1185">Reference proteome</keyword>
<dbReference type="AlphaFoldDB" id="A0A0C3FEZ3"/>
<dbReference type="SUPFAM" id="SSF48452">
    <property type="entry name" value="TPR-like"/>
    <property type="match status" value="2"/>
</dbReference>
<dbReference type="HOGENOM" id="CLU_001305_0_1_1"/>